<sequence>MKVNIRVVLIASFITLIPSLSVRAATQVPPGFESLVTGQTLWVNLSVYGQSLGLFEATVSLDTVTFLKPEEIARAVMQHYQKNPQQEKRLDGLIRQPLARNGNLACSSNGGVAGCDYLDTDTVALIYDENNAKVALFLGPEFIPLSAGNASPYYEQTAETEAAFIHQQNINFVTNSGDQSLSLQGAGALGLTQNSYAGVDWDYLAQKYRQQNHQEVRFNNAFLRRDLGKRYYVQAGRMDSRDIFSNAGGNITLSQLPLSTIEGARVGSTLAWVNSTQTTQGTPVTVFITRPSRIDAYRDQQLLGTFYLNAGTQNLDTTAFPNGSYTVTLRVYEDNQLSRTEQVPFSRTGSSTSQNVEWFVQGGAIPGQDRQSNGAESQNGADRRVIQAGIKIPLNLETALTGGVAMTNRNHFVESALDWSHGFDNALLDGILATRFSYLKGSEGSRGNIQQVSYNDGFSLSFYRSALYAQDCYSNNGGQYGFSGCYQSSSLMFSVPVKSWYVNAGYSASENEGRNVIPAQRDDDDVVPVWTRRNIYSKTKTNTWQAGLGRGFSFNGININTSANLFTRTNSTGMKRDNGGFLSVSLSRVSTPTIDARSNYSSLGMTYQSDRSNRNQVGYNVAQNWYFDAQNQQEIGVNLNGNQENTLNASVYGKTGGEYGSGSLAVSSASSGSSGQRFSSSGSYNSSMAVARSGLYWGKWGNGLPGAAVGLSVDSTDDSRDTRVDVSVDGAGSASLHGTGRTLFSVPAYTQSNISINDSVESTAGMRSEITQGAGRRSLFISPGRMLVGKVNIVSRYTYLGRLMINQQTPLEDAIPLNVVSWSGLGQGGFTAETDHRMKDLYMARGMQMYRCEMKVKSTHDVVRYVGDTGCEAISLASIPQNVQQQAKMLIATRRADDVPLAREQSFRQEQQ</sequence>
<evidence type="ECO:0000259" key="3">
    <source>
        <dbReference type="Pfam" id="PF16967"/>
    </source>
</evidence>
<feature type="region of interest" description="Disordered" evidence="1">
    <location>
        <begin position="664"/>
        <end position="684"/>
    </location>
</feature>
<evidence type="ECO:0000256" key="2">
    <source>
        <dbReference type="SAM" id="SignalP"/>
    </source>
</evidence>
<dbReference type="OrthoDB" id="7010570at2"/>
<dbReference type="Pfam" id="PF16967">
    <property type="entry name" value="TcfC"/>
    <property type="match status" value="1"/>
</dbReference>
<dbReference type="Pfam" id="PF17271">
    <property type="entry name" value="Usher_TcfC"/>
    <property type="match status" value="1"/>
</dbReference>
<dbReference type="RefSeq" id="WP_104925098.1">
    <property type="nucleotide sequence ID" value="NZ_CP019063.1"/>
</dbReference>
<keyword evidence="6" id="KW-1185">Reference proteome</keyword>
<keyword evidence="2" id="KW-0732">Signal</keyword>
<evidence type="ECO:0000313" key="6">
    <source>
        <dbReference type="Proteomes" id="UP000239197"/>
    </source>
</evidence>
<dbReference type="InterPro" id="IPR035224">
    <property type="entry name" value="Usher_TcfC"/>
</dbReference>
<feature type="signal peptide" evidence="2">
    <location>
        <begin position="1"/>
        <end position="24"/>
    </location>
</feature>
<keyword evidence="5" id="KW-0614">Plasmid</keyword>
<protein>
    <submittedName>
        <fullName evidence="5">Fimbrial protein</fullName>
    </submittedName>
</protein>
<evidence type="ECO:0000313" key="5">
    <source>
        <dbReference type="EMBL" id="AVF37760.1"/>
    </source>
</evidence>
<dbReference type="Proteomes" id="UP000239197">
    <property type="component" value="Plasmid unnamed1"/>
</dbReference>
<evidence type="ECO:0000256" key="1">
    <source>
        <dbReference type="SAM" id="MobiDB-lite"/>
    </source>
</evidence>
<accession>A0A2L1UXU9</accession>
<dbReference type="KEGG" id="rox:BV494_22935"/>
<dbReference type="InterPro" id="IPR032636">
    <property type="entry name" value="Pilus_assem_E-set-like_dom"/>
</dbReference>
<gene>
    <name evidence="5" type="ORF">BV494_22935</name>
</gene>
<geneLocation type="plasmid" evidence="5 6">
    <name>unnamed1</name>
</geneLocation>
<dbReference type="EMBL" id="CP019063">
    <property type="protein sequence ID" value="AVF37760.1"/>
    <property type="molecule type" value="Genomic_DNA"/>
</dbReference>
<proteinExistence type="predicted"/>
<reference evidence="6" key="1">
    <citation type="submission" date="2017-01" db="EMBL/GenBank/DDBJ databases">
        <title>Genome sequence of Rouxiella sp. ERMR1:05.</title>
        <authorList>
            <person name="Kumar R."/>
            <person name="Singh D."/>
            <person name="Kumar S."/>
        </authorList>
    </citation>
    <scope>NUCLEOTIDE SEQUENCE [LARGE SCALE GENOMIC DNA]</scope>
    <source>
        <strain evidence="6">ERMR1:05</strain>
        <plasmid evidence="6">unnamed1</plasmid>
    </source>
</reference>
<evidence type="ECO:0000259" key="4">
    <source>
        <dbReference type="Pfam" id="PF17271"/>
    </source>
</evidence>
<feature type="domain" description="TcfC Usher-like barrel" evidence="4">
    <location>
        <begin position="356"/>
        <end position="775"/>
    </location>
</feature>
<name>A0A2L1UXU9_9GAMM</name>
<dbReference type="AlphaFoldDB" id="A0A2L1UXU9"/>
<organism evidence="5 6">
    <name type="scientific">Rahnella sikkimica</name>
    <dbReference type="NCBI Taxonomy" id="1805933"/>
    <lineage>
        <taxon>Bacteria</taxon>
        <taxon>Pseudomonadati</taxon>
        <taxon>Pseudomonadota</taxon>
        <taxon>Gammaproteobacteria</taxon>
        <taxon>Enterobacterales</taxon>
        <taxon>Yersiniaceae</taxon>
        <taxon>Rahnella</taxon>
    </lineage>
</organism>
<feature type="chain" id="PRO_5014656104" evidence="2">
    <location>
        <begin position="25"/>
        <end position="912"/>
    </location>
</feature>
<feature type="domain" description="Pilus assembly protein E-set like" evidence="3">
    <location>
        <begin position="281"/>
        <end position="345"/>
    </location>
</feature>